<keyword evidence="1" id="KW-0812">Transmembrane</keyword>
<evidence type="ECO:0000313" key="2">
    <source>
        <dbReference type="EMBL" id="AAL28034.1"/>
    </source>
</evidence>
<dbReference type="AlphaFoldDB" id="Q94VQ7"/>
<name>Q94VQ7_9ANNE</name>
<keyword evidence="1" id="KW-1133">Transmembrane helix</keyword>
<dbReference type="EMBL" id="AF403435">
    <property type="protein sequence ID" value="AAL28034.1"/>
    <property type="molecule type" value="Genomic_DNA"/>
</dbReference>
<organism evidence="2">
    <name type="scientific">Terrisswalkerius athertonensis</name>
    <dbReference type="NCBI Taxonomy" id="169935"/>
    <lineage>
        <taxon>Eukaryota</taxon>
        <taxon>Metazoa</taxon>
        <taxon>Spiralia</taxon>
        <taxon>Lophotrochozoa</taxon>
        <taxon>Annelida</taxon>
        <taxon>Clitellata</taxon>
        <taxon>Oligochaeta</taxon>
        <taxon>Crassiclitellata</taxon>
        <taxon>Megascolecida</taxon>
        <taxon>Megascolecidae</taxon>
        <taxon>Terrisswalkerius</taxon>
    </lineage>
</organism>
<geneLocation type="mitochondrion" evidence="2"/>
<proteinExistence type="predicted"/>
<protein>
    <submittedName>
        <fullName evidence="2">ATPase 8</fullName>
    </submittedName>
</protein>
<accession>Q94VQ7</accession>
<evidence type="ECO:0000256" key="1">
    <source>
        <dbReference type="SAM" id="Phobius"/>
    </source>
</evidence>
<reference evidence="2" key="1">
    <citation type="submission" date="2001-07" db="EMBL/GenBank/DDBJ databases">
        <title>An examination of the classification of the Megascolecidae (Annelida, Oligochaeta) by nuclear (28S) and mitochondrial (12S, 16S) DNA analysis.</title>
        <authorList>
            <person name="Jamieson B.G.M."/>
            <person name="Tillier S."/>
            <person name="Tillier A."/>
            <person name="Justine J.-L."/>
            <person name="Ling E."/>
            <person name="James S."/>
            <person name="McDonald K."/>
            <person name="Hugall A.F."/>
        </authorList>
    </citation>
    <scope>NUCLEOTIDE SEQUENCE</scope>
    <source>
        <strain evidence="2">Mt Lewis oli87</strain>
    </source>
</reference>
<keyword evidence="1" id="KW-0472">Membrane</keyword>
<feature type="transmembrane region" description="Helical" evidence="1">
    <location>
        <begin position="6"/>
        <end position="30"/>
    </location>
</feature>
<keyword evidence="2" id="KW-0496">Mitochondrion</keyword>
<sequence>MPHLSPMSWLISSITTWLALMLFISNIWWLNKHQLKAKLNDGGVDANMPWQWFLQDGWEHKL</sequence>